<reference evidence="1" key="1">
    <citation type="submission" date="2022-09" db="EMBL/GenBank/DDBJ databases">
        <title>Taxonomy of Curtobacterium flaccumfaciens.</title>
        <authorList>
            <person name="Osdaghi E."/>
            <person name="Taghavi S.M."/>
            <person name="Hamidizade M."/>
            <person name="Abachi H."/>
            <person name="Fazliarab A."/>
            <person name="Baeyen S."/>
            <person name="Portier P."/>
            <person name="Van Vaerenbergh J."/>
            <person name="Jacques M.-A."/>
        </authorList>
    </citation>
    <scope>NUCLEOTIDE SEQUENCE</scope>
    <source>
        <strain evidence="1">AGQB46</strain>
    </source>
</reference>
<dbReference type="RefSeq" id="WP_262136847.1">
    <property type="nucleotide sequence ID" value="NZ_CP106879.1"/>
</dbReference>
<dbReference type="EMBL" id="CP106879">
    <property type="protein sequence ID" value="UYC81921.1"/>
    <property type="molecule type" value="Genomic_DNA"/>
</dbReference>
<dbReference type="Pfam" id="PF10604">
    <property type="entry name" value="Polyketide_cyc2"/>
    <property type="match status" value="1"/>
</dbReference>
<dbReference type="InterPro" id="IPR019587">
    <property type="entry name" value="Polyketide_cyclase/dehydratase"/>
</dbReference>
<dbReference type="InterPro" id="IPR023393">
    <property type="entry name" value="START-like_dom_sf"/>
</dbReference>
<dbReference type="AlphaFoldDB" id="A0A9Q9T4P9"/>
<name>A0A9Q9T4P9_9MICO</name>
<evidence type="ECO:0000313" key="2">
    <source>
        <dbReference type="Proteomes" id="UP001062223"/>
    </source>
</evidence>
<dbReference type="Proteomes" id="UP001062223">
    <property type="component" value="Chromosome"/>
</dbReference>
<sequence length="163" mass="18324">MPVVESRCVVPVEPSVAFAVSQTQGAIRKRWDPFIRRQHLMDGASVPAKGVRTYTVQRFGLAMESEYVSYHPPSNVGMKMTKGSWFFERMGGGWHFQAAEGQPGHTLAIWRYNFTCRPQWLAPIAERIGVLVLQRDIDRRILGFARGCEDPVVLAHVAAQRAA</sequence>
<accession>A0A9Q9T4P9</accession>
<dbReference type="SUPFAM" id="SSF55961">
    <property type="entry name" value="Bet v1-like"/>
    <property type="match status" value="1"/>
</dbReference>
<gene>
    <name evidence="1" type="ORF">OE229_05510</name>
</gene>
<organism evidence="1 2">
    <name type="scientific">Curtobacterium poinsettiae</name>
    <dbReference type="NCBI Taxonomy" id="159612"/>
    <lineage>
        <taxon>Bacteria</taxon>
        <taxon>Bacillati</taxon>
        <taxon>Actinomycetota</taxon>
        <taxon>Actinomycetes</taxon>
        <taxon>Micrococcales</taxon>
        <taxon>Microbacteriaceae</taxon>
        <taxon>Curtobacterium</taxon>
    </lineage>
</organism>
<dbReference type="KEGG" id="cpoi:OE229_05510"/>
<dbReference type="Gene3D" id="3.30.530.20">
    <property type="match status" value="1"/>
</dbReference>
<proteinExistence type="predicted"/>
<evidence type="ECO:0000313" key="1">
    <source>
        <dbReference type="EMBL" id="UYC81921.1"/>
    </source>
</evidence>
<protein>
    <submittedName>
        <fullName evidence="1">SRPBCC family protein</fullName>
    </submittedName>
</protein>